<comment type="catalytic activity">
    <reaction evidence="1">
        <text>ATP + protein L-histidine = ADP + protein N-phospho-L-histidine.</text>
        <dbReference type="EC" id="2.7.13.3"/>
    </reaction>
</comment>
<evidence type="ECO:0000256" key="14">
    <source>
        <dbReference type="ARBA" id="ARBA00024827"/>
    </source>
</evidence>
<keyword evidence="17" id="KW-0472">Membrane</keyword>
<evidence type="ECO:0000256" key="1">
    <source>
        <dbReference type="ARBA" id="ARBA00000085"/>
    </source>
</evidence>
<evidence type="ECO:0000256" key="2">
    <source>
        <dbReference type="ARBA" id="ARBA00001966"/>
    </source>
</evidence>
<dbReference type="PRINTS" id="PR00344">
    <property type="entry name" value="BCTRLSENSOR"/>
</dbReference>
<keyword evidence="11" id="KW-0408">Iron</keyword>
<dbReference type="InterPro" id="IPR005467">
    <property type="entry name" value="His_kinase_dom"/>
</dbReference>
<keyword evidence="9" id="KW-0479">Metal-binding</keyword>
<dbReference type="GO" id="GO:0000155">
    <property type="term" value="F:phosphorelay sensor kinase activity"/>
    <property type="evidence" value="ECO:0007669"/>
    <property type="project" value="InterPro"/>
</dbReference>
<keyword evidence="13" id="KW-0411">Iron-sulfur</keyword>
<dbReference type="Gene3D" id="1.20.5.1930">
    <property type="match status" value="1"/>
</dbReference>
<evidence type="ECO:0000256" key="7">
    <source>
        <dbReference type="ARBA" id="ARBA00022490"/>
    </source>
</evidence>
<evidence type="ECO:0000313" key="19">
    <source>
        <dbReference type="EMBL" id="MBJ7608287.1"/>
    </source>
</evidence>
<feature type="domain" description="Histidine kinase" evidence="18">
    <location>
        <begin position="104"/>
        <end position="290"/>
    </location>
</feature>
<comment type="cofactor">
    <cofactor evidence="2">
        <name>[4Fe-4S] cluster</name>
        <dbReference type="ChEBI" id="CHEBI:49883"/>
    </cofactor>
</comment>
<evidence type="ECO:0000256" key="15">
    <source>
        <dbReference type="ARBA" id="ARBA00030800"/>
    </source>
</evidence>
<name>A0A934N8U3_9BACT</name>
<dbReference type="EMBL" id="JAEKNN010000009">
    <property type="protein sequence ID" value="MBJ7608287.1"/>
    <property type="molecule type" value="Genomic_DNA"/>
</dbReference>
<dbReference type="CDD" id="cd16917">
    <property type="entry name" value="HATPase_UhpB-NarQ-NarX-like"/>
    <property type="match status" value="1"/>
</dbReference>
<dbReference type="InterPro" id="IPR003594">
    <property type="entry name" value="HATPase_dom"/>
</dbReference>
<evidence type="ECO:0000256" key="6">
    <source>
        <dbReference type="ARBA" id="ARBA00022485"/>
    </source>
</evidence>
<dbReference type="InterPro" id="IPR011712">
    <property type="entry name" value="Sig_transdc_His_kin_sub3_dim/P"/>
</dbReference>
<dbReference type="InterPro" id="IPR004358">
    <property type="entry name" value="Sig_transdc_His_kin-like_C"/>
</dbReference>
<evidence type="ECO:0000256" key="8">
    <source>
        <dbReference type="ARBA" id="ARBA00022679"/>
    </source>
</evidence>
<proteinExistence type="predicted"/>
<dbReference type="InterPro" id="IPR050482">
    <property type="entry name" value="Sensor_HK_TwoCompSys"/>
</dbReference>
<keyword evidence="8" id="KW-0808">Transferase</keyword>
<dbReference type="GO" id="GO:0051539">
    <property type="term" value="F:4 iron, 4 sulfur cluster binding"/>
    <property type="evidence" value="ECO:0007669"/>
    <property type="project" value="UniProtKB-KW"/>
</dbReference>
<organism evidence="19 20">
    <name type="scientific">Candidatus Amunia macphersoniae</name>
    <dbReference type="NCBI Taxonomy" id="3127014"/>
    <lineage>
        <taxon>Bacteria</taxon>
        <taxon>Bacillati</taxon>
        <taxon>Candidatus Dormiibacterota</taxon>
        <taxon>Candidatus Dormibacteria</taxon>
        <taxon>Candidatus Aeolococcales</taxon>
        <taxon>Candidatus Aeolococcaceae</taxon>
        <taxon>Candidatus Amunia</taxon>
    </lineage>
</organism>
<keyword evidence="7" id="KW-0963">Cytoplasm</keyword>
<sequence length="290" mass="30836">MQIASKGKVSARTAFIAAVPASILYNVGYGWAAYGAVLLHQIAGAAGFTTTLLPVILLQGFLLLLAKRIRSQEEERASHTKEREALLQQAIDASDAERKRIASDLHDGVVQTLAGLAFSLAARGSATTADPLMLEAAGTLRSSVTDLRTLMIEIAPPDLAVSGVDSALRKLLEPLRAKGIEVELDAASATHLPADKTSLVFRVAQEAIRNVVNHSQATKVITTLRHVDGTCTLRVEDNGKGFSSADRSRRRQEGHVGLSLLNNAVEASSGRLSLESEPGRGTSLMLELPC</sequence>
<dbReference type="GO" id="GO:0016020">
    <property type="term" value="C:membrane"/>
    <property type="evidence" value="ECO:0007669"/>
    <property type="project" value="InterPro"/>
</dbReference>
<dbReference type="SUPFAM" id="SSF55874">
    <property type="entry name" value="ATPase domain of HSP90 chaperone/DNA topoisomerase II/histidine kinase"/>
    <property type="match status" value="1"/>
</dbReference>
<protein>
    <recommendedName>
        <fullName evidence="5">Oxygen sensor histidine kinase NreB</fullName>
        <ecNumber evidence="4">2.7.13.3</ecNumber>
    </recommendedName>
    <alternativeName>
        <fullName evidence="15">Nitrogen regulation protein B</fullName>
    </alternativeName>
</protein>
<gene>
    <name evidence="19" type="ORF">JF887_02490</name>
</gene>
<dbReference type="GO" id="GO:0046872">
    <property type="term" value="F:metal ion binding"/>
    <property type="evidence" value="ECO:0007669"/>
    <property type="project" value="UniProtKB-KW"/>
</dbReference>
<evidence type="ECO:0000256" key="10">
    <source>
        <dbReference type="ARBA" id="ARBA00022777"/>
    </source>
</evidence>
<feature type="region of interest" description="Disordered" evidence="16">
    <location>
        <begin position="271"/>
        <end position="290"/>
    </location>
</feature>
<evidence type="ECO:0000259" key="18">
    <source>
        <dbReference type="PROSITE" id="PS50109"/>
    </source>
</evidence>
<keyword evidence="12" id="KW-0902">Two-component regulatory system</keyword>
<comment type="caution">
    <text evidence="19">The sequence shown here is derived from an EMBL/GenBank/DDBJ whole genome shotgun (WGS) entry which is preliminary data.</text>
</comment>
<dbReference type="Gene3D" id="3.30.565.10">
    <property type="entry name" value="Histidine kinase-like ATPase, C-terminal domain"/>
    <property type="match status" value="1"/>
</dbReference>
<keyword evidence="10" id="KW-0418">Kinase</keyword>
<evidence type="ECO:0000256" key="4">
    <source>
        <dbReference type="ARBA" id="ARBA00012438"/>
    </source>
</evidence>
<keyword evidence="17" id="KW-1133">Transmembrane helix</keyword>
<keyword evidence="17" id="KW-0812">Transmembrane</keyword>
<evidence type="ECO:0000256" key="5">
    <source>
        <dbReference type="ARBA" id="ARBA00017322"/>
    </source>
</evidence>
<accession>A0A934N8U3</accession>
<evidence type="ECO:0000256" key="17">
    <source>
        <dbReference type="SAM" id="Phobius"/>
    </source>
</evidence>
<feature type="transmembrane region" description="Helical" evidence="17">
    <location>
        <begin position="42"/>
        <end position="66"/>
    </location>
</feature>
<evidence type="ECO:0000313" key="20">
    <source>
        <dbReference type="Proteomes" id="UP000614410"/>
    </source>
</evidence>
<dbReference type="PANTHER" id="PTHR24421">
    <property type="entry name" value="NITRATE/NITRITE SENSOR PROTEIN NARX-RELATED"/>
    <property type="match status" value="1"/>
</dbReference>
<dbReference type="PROSITE" id="PS50109">
    <property type="entry name" value="HIS_KIN"/>
    <property type="match status" value="1"/>
</dbReference>
<dbReference type="EC" id="2.7.13.3" evidence="4"/>
<comment type="subcellular location">
    <subcellularLocation>
        <location evidence="3">Cytoplasm</location>
    </subcellularLocation>
</comment>
<dbReference type="GO" id="GO:0046983">
    <property type="term" value="F:protein dimerization activity"/>
    <property type="evidence" value="ECO:0007669"/>
    <property type="project" value="InterPro"/>
</dbReference>
<evidence type="ECO:0000256" key="16">
    <source>
        <dbReference type="SAM" id="MobiDB-lite"/>
    </source>
</evidence>
<evidence type="ECO:0000256" key="3">
    <source>
        <dbReference type="ARBA" id="ARBA00004496"/>
    </source>
</evidence>
<dbReference type="SMART" id="SM00387">
    <property type="entry name" value="HATPase_c"/>
    <property type="match status" value="1"/>
</dbReference>
<dbReference type="GO" id="GO:0005737">
    <property type="term" value="C:cytoplasm"/>
    <property type="evidence" value="ECO:0007669"/>
    <property type="project" value="UniProtKB-SubCell"/>
</dbReference>
<comment type="function">
    <text evidence="14">Member of the two-component regulatory system NreB/NreC involved in the control of dissimilatory nitrate/nitrite reduction in response to oxygen. NreB functions as a direct oxygen sensor histidine kinase which is autophosphorylated, in the absence of oxygen, probably at the conserved histidine residue, and transfers its phosphate group probably to a conserved aspartate residue of NreC. NreB/NreC activates the expression of the nitrate (narGHJI) and nitrite (nir) reductase operons, as well as the putative nitrate transporter gene narT.</text>
</comment>
<evidence type="ECO:0000256" key="11">
    <source>
        <dbReference type="ARBA" id="ARBA00023004"/>
    </source>
</evidence>
<dbReference type="Pfam" id="PF07730">
    <property type="entry name" value="HisKA_3"/>
    <property type="match status" value="1"/>
</dbReference>
<reference evidence="19 20" key="1">
    <citation type="submission" date="2020-10" db="EMBL/GenBank/DDBJ databases">
        <title>Ca. Dormibacterota MAGs.</title>
        <authorList>
            <person name="Montgomery K."/>
        </authorList>
    </citation>
    <scope>NUCLEOTIDE SEQUENCE [LARGE SCALE GENOMIC DNA]</scope>
    <source>
        <strain evidence="19">Mitchell_Peninsula_5</strain>
    </source>
</reference>
<dbReference type="Proteomes" id="UP000614410">
    <property type="component" value="Unassembled WGS sequence"/>
</dbReference>
<dbReference type="InterPro" id="IPR036890">
    <property type="entry name" value="HATPase_C_sf"/>
</dbReference>
<evidence type="ECO:0000256" key="9">
    <source>
        <dbReference type="ARBA" id="ARBA00022723"/>
    </source>
</evidence>
<keyword evidence="6" id="KW-0004">4Fe-4S</keyword>
<evidence type="ECO:0000256" key="13">
    <source>
        <dbReference type="ARBA" id="ARBA00023014"/>
    </source>
</evidence>
<dbReference type="Pfam" id="PF02518">
    <property type="entry name" value="HATPase_c"/>
    <property type="match status" value="1"/>
</dbReference>
<evidence type="ECO:0000256" key="12">
    <source>
        <dbReference type="ARBA" id="ARBA00023012"/>
    </source>
</evidence>
<dbReference type="AlphaFoldDB" id="A0A934N8U3"/>